<gene>
    <name evidence="2" type="ORF">FN846DRAFT_894280</name>
</gene>
<accession>A0A5J5EJC9</accession>
<feature type="region of interest" description="Disordered" evidence="1">
    <location>
        <begin position="120"/>
        <end position="140"/>
    </location>
</feature>
<protein>
    <submittedName>
        <fullName evidence="2">Uncharacterized protein</fullName>
    </submittedName>
</protein>
<keyword evidence="3" id="KW-1185">Reference proteome</keyword>
<evidence type="ECO:0000313" key="2">
    <source>
        <dbReference type="EMBL" id="KAA8895314.1"/>
    </source>
</evidence>
<dbReference type="Proteomes" id="UP000326924">
    <property type="component" value="Unassembled WGS sequence"/>
</dbReference>
<sequence length="212" mass="23596">MFPFSALLFGRSLDDVGEPVLQALHTTLHKADSGVQPACEVFKNLWRRPHNSGTMNIDTIQVARLSSSTPAKLLQPPWSWGLHPNAIETPIHHAALDKCSVPVQQMPRDFPRHCTAQTCAPGGKSEVEQKGESEGVESEDFADFSERIDAGWKSGFPRRKPVAVRERHILVNKVVGNAWEELRRQKADLTQRSFNGRGISLNPDGSEDELLK</sequence>
<dbReference type="InParanoid" id="A0A5J5EJC9"/>
<dbReference type="OrthoDB" id="5427804at2759"/>
<dbReference type="AlphaFoldDB" id="A0A5J5EJC9"/>
<evidence type="ECO:0000256" key="1">
    <source>
        <dbReference type="SAM" id="MobiDB-lite"/>
    </source>
</evidence>
<proteinExistence type="predicted"/>
<comment type="caution">
    <text evidence="2">The sequence shown here is derived from an EMBL/GenBank/DDBJ whole genome shotgun (WGS) entry which is preliminary data.</text>
</comment>
<name>A0A5J5EJC9_9PEZI</name>
<dbReference type="EMBL" id="VXIS01000273">
    <property type="protein sequence ID" value="KAA8895314.1"/>
    <property type="molecule type" value="Genomic_DNA"/>
</dbReference>
<organism evidence="2 3">
    <name type="scientific">Sphaerosporella brunnea</name>
    <dbReference type="NCBI Taxonomy" id="1250544"/>
    <lineage>
        <taxon>Eukaryota</taxon>
        <taxon>Fungi</taxon>
        <taxon>Dikarya</taxon>
        <taxon>Ascomycota</taxon>
        <taxon>Pezizomycotina</taxon>
        <taxon>Pezizomycetes</taxon>
        <taxon>Pezizales</taxon>
        <taxon>Pyronemataceae</taxon>
        <taxon>Sphaerosporella</taxon>
    </lineage>
</organism>
<reference evidence="2 3" key="1">
    <citation type="submission" date="2019-09" db="EMBL/GenBank/DDBJ databases">
        <title>Draft genome of the ectomycorrhizal ascomycete Sphaerosporella brunnea.</title>
        <authorList>
            <consortium name="DOE Joint Genome Institute"/>
            <person name="Benucci G.M."/>
            <person name="Marozzi G."/>
            <person name="Antonielli L."/>
            <person name="Sanchez S."/>
            <person name="Marco P."/>
            <person name="Wang X."/>
            <person name="Falini L.B."/>
            <person name="Barry K."/>
            <person name="Haridas S."/>
            <person name="Lipzen A."/>
            <person name="Labutti K."/>
            <person name="Grigoriev I.V."/>
            <person name="Murat C."/>
            <person name="Martin F."/>
            <person name="Albertini E."/>
            <person name="Donnini D."/>
            <person name="Bonito G."/>
        </authorList>
    </citation>
    <scope>NUCLEOTIDE SEQUENCE [LARGE SCALE GENOMIC DNA]</scope>
    <source>
        <strain evidence="2 3">Sb_GMNB300</strain>
    </source>
</reference>
<evidence type="ECO:0000313" key="3">
    <source>
        <dbReference type="Proteomes" id="UP000326924"/>
    </source>
</evidence>